<feature type="region of interest" description="Disordered" evidence="1">
    <location>
        <begin position="1"/>
        <end position="43"/>
    </location>
</feature>
<dbReference type="STRING" id="427683.A5481_00790"/>
<gene>
    <name evidence="2" type="ORF">A5481_00790</name>
</gene>
<dbReference type="EMBL" id="LWHQ01000002">
    <property type="protein sequence ID" value="OAS27684.1"/>
    <property type="molecule type" value="Genomic_DNA"/>
</dbReference>
<evidence type="ECO:0000313" key="2">
    <source>
        <dbReference type="EMBL" id="OAS27684.1"/>
    </source>
</evidence>
<reference evidence="2 3" key="1">
    <citation type="submission" date="2016-04" db="EMBL/GenBank/DDBJ databases">
        <authorList>
            <person name="Evans L.H."/>
            <person name="Alamgir A."/>
            <person name="Owens N."/>
            <person name="Weber N.D."/>
            <person name="Virtaneva K."/>
            <person name="Barbian K."/>
            <person name="Babar A."/>
            <person name="Rosenke K."/>
        </authorList>
    </citation>
    <scope>NUCLEOTIDE SEQUENCE [LARGE SCALE GENOMIC DNA]</scope>
    <source>
        <strain evidence="2 3">PMB02</strain>
    </source>
</reference>
<dbReference type="Proteomes" id="UP000078316">
    <property type="component" value="Unassembled WGS sequence"/>
</dbReference>
<name>A0A179SML5_9HYPH</name>
<evidence type="ECO:0000256" key="1">
    <source>
        <dbReference type="SAM" id="MobiDB-lite"/>
    </source>
</evidence>
<dbReference type="RefSeq" id="WP_048434596.1">
    <property type="nucleotide sequence ID" value="NZ_LWHQ01000002.1"/>
</dbReference>
<sequence length="155" mass="17459">MRQRTTKFSPNRKIVSEPPPEADRIRLANEIGYGGNPEHKRHAGDFDLNPPAQPRLGKTLCDDANIHARAQAIELLREGARRGLISVQAGAGGRFPKMIWAVTEGGVAMEAQIENPEMGIYHGYPMPKHDPLEQEVHRLWIERAPRDRSKRTLDL</sequence>
<proteinExistence type="predicted"/>
<evidence type="ECO:0000313" key="3">
    <source>
        <dbReference type="Proteomes" id="UP000078316"/>
    </source>
</evidence>
<dbReference type="AlphaFoldDB" id="A0A179SML5"/>
<accession>A0A179SML5</accession>
<protein>
    <submittedName>
        <fullName evidence="2">Uncharacterized protein</fullName>
    </submittedName>
</protein>
<comment type="caution">
    <text evidence="2">The sequence shown here is derived from an EMBL/GenBank/DDBJ whole genome shotgun (WGS) entry which is preliminary data.</text>
</comment>
<organism evidence="2 3">
    <name type="scientific">Methylobacterium platani</name>
    <dbReference type="NCBI Taxonomy" id="427683"/>
    <lineage>
        <taxon>Bacteria</taxon>
        <taxon>Pseudomonadati</taxon>
        <taxon>Pseudomonadota</taxon>
        <taxon>Alphaproteobacteria</taxon>
        <taxon>Hyphomicrobiales</taxon>
        <taxon>Methylobacteriaceae</taxon>
        <taxon>Methylobacterium</taxon>
    </lineage>
</organism>